<organism evidence="1 2">
    <name type="scientific">Spiromyces aspiralis</name>
    <dbReference type="NCBI Taxonomy" id="68401"/>
    <lineage>
        <taxon>Eukaryota</taxon>
        <taxon>Fungi</taxon>
        <taxon>Fungi incertae sedis</taxon>
        <taxon>Zoopagomycota</taxon>
        <taxon>Kickxellomycotina</taxon>
        <taxon>Kickxellomycetes</taxon>
        <taxon>Kickxellales</taxon>
        <taxon>Kickxellaceae</taxon>
        <taxon>Spiromyces</taxon>
    </lineage>
</organism>
<sequence>MPTAVTHQAIPTTVTEANLAEVNRLLEQCEPQEILRWARAAFGNGLYQETAFGPSGNVITDMAGAEGLNIPVIFVDTLHHFRETLDLAARSQQRYGYTLHVYRPEGCSTEAEFAAKHGPELWKRDEVSYDYLVKVEPIRRAYRDLGVTAVITGRRRSQKGDRASIPILEIEPGTGLRKLNPLALWSFSRIWAYLRANEIPYNPLLDQGYKSIGDYHSTLPTPPDGDERSGRWSGSAKSECGLHKDYFAMRAAFLARKKAVA</sequence>
<keyword evidence="2" id="KW-1185">Reference proteome</keyword>
<dbReference type="EMBL" id="JAMZIH010000181">
    <property type="protein sequence ID" value="KAJ1679781.1"/>
    <property type="molecule type" value="Genomic_DNA"/>
</dbReference>
<comment type="caution">
    <text evidence="1">The sequence shown here is derived from an EMBL/GenBank/DDBJ whole genome shotgun (WGS) entry which is preliminary data.</text>
</comment>
<proteinExistence type="predicted"/>
<protein>
    <submittedName>
        <fullName evidence="1">3'-phosphoadenylsulfate reductase</fullName>
    </submittedName>
</protein>
<evidence type="ECO:0000313" key="1">
    <source>
        <dbReference type="EMBL" id="KAJ1679781.1"/>
    </source>
</evidence>
<dbReference type="Proteomes" id="UP001145114">
    <property type="component" value="Unassembled WGS sequence"/>
</dbReference>
<reference evidence="1" key="1">
    <citation type="submission" date="2022-06" db="EMBL/GenBank/DDBJ databases">
        <title>Phylogenomic reconstructions and comparative analyses of Kickxellomycotina fungi.</title>
        <authorList>
            <person name="Reynolds N.K."/>
            <person name="Stajich J.E."/>
            <person name="Barry K."/>
            <person name="Grigoriev I.V."/>
            <person name="Crous P."/>
            <person name="Smith M.E."/>
        </authorList>
    </citation>
    <scope>NUCLEOTIDE SEQUENCE</scope>
    <source>
        <strain evidence="1">RSA 2271</strain>
    </source>
</reference>
<name>A0ACC1HWS4_9FUNG</name>
<evidence type="ECO:0000313" key="2">
    <source>
        <dbReference type="Proteomes" id="UP001145114"/>
    </source>
</evidence>
<gene>
    <name evidence="1" type="primary">MET16</name>
    <name evidence="1" type="ORF">EV182_001336</name>
</gene>
<accession>A0ACC1HWS4</accession>